<keyword evidence="1" id="KW-0472">Membrane</keyword>
<feature type="transmembrane region" description="Helical" evidence="1">
    <location>
        <begin position="307"/>
        <end position="325"/>
    </location>
</feature>
<protein>
    <recommendedName>
        <fullName evidence="4">Glycosyltransferase RgtA/B/C/D-like domain-containing protein</fullName>
    </recommendedName>
</protein>
<accession>A0ABS3BYP0</accession>
<reference evidence="2 3" key="1">
    <citation type="submission" date="2021-03" db="EMBL/GenBank/DDBJ databases">
        <title>novel species isolated from a fishpond in China.</title>
        <authorList>
            <person name="Lu H."/>
            <person name="Cai Z."/>
        </authorList>
    </citation>
    <scope>NUCLEOTIDE SEQUENCE [LARGE SCALE GENOMIC DNA]</scope>
    <source>
        <strain evidence="2 3">H41</strain>
    </source>
</reference>
<gene>
    <name evidence="2" type="ORF">J0A68_03125</name>
</gene>
<evidence type="ECO:0000256" key="1">
    <source>
        <dbReference type="SAM" id="Phobius"/>
    </source>
</evidence>
<feature type="transmembrane region" description="Helical" evidence="1">
    <location>
        <begin position="119"/>
        <end position="148"/>
    </location>
</feature>
<feature type="transmembrane region" description="Helical" evidence="1">
    <location>
        <begin position="285"/>
        <end position="301"/>
    </location>
</feature>
<keyword evidence="1" id="KW-0812">Transmembrane</keyword>
<dbReference type="RefSeq" id="WP_206576723.1">
    <property type="nucleotide sequence ID" value="NZ_JAFKCT010000001.1"/>
</dbReference>
<keyword evidence="1" id="KW-1133">Transmembrane helix</keyword>
<feature type="transmembrane region" description="Helical" evidence="1">
    <location>
        <begin position="12"/>
        <end position="33"/>
    </location>
</feature>
<organism evidence="2 3">
    <name type="scientific">Algoriphagus oliviformis</name>
    <dbReference type="NCBI Taxonomy" id="2811231"/>
    <lineage>
        <taxon>Bacteria</taxon>
        <taxon>Pseudomonadati</taxon>
        <taxon>Bacteroidota</taxon>
        <taxon>Cytophagia</taxon>
        <taxon>Cytophagales</taxon>
        <taxon>Cyclobacteriaceae</taxon>
        <taxon>Algoriphagus</taxon>
    </lineage>
</organism>
<dbReference type="EMBL" id="JAFKCT010000001">
    <property type="protein sequence ID" value="MBN7809931.1"/>
    <property type="molecule type" value="Genomic_DNA"/>
</dbReference>
<feature type="transmembrane region" description="Helical" evidence="1">
    <location>
        <begin position="332"/>
        <end position="352"/>
    </location>
</feature>
<feature type="transmembrane region" description="Helical" evidence="1">
    <location>
        <begin position="204"/>
        <end position="224"/>
    </location>
</feature>
<sequence length="463" mass="52669">MLSFFKVNDPFRLIGIAIYLILLAVVMLVVFSFPLTEPRLVWMVLGERLSDGYFLYQDVIDDTGPLSAGFFTFIHTLFGRSELAYELLGRVLVLFQIVYWNTVLIRYRVFEENTYLPAIVMAALFHLSFDMVGLSPALLGSTFLVLALGQLFSQTVLQKETSESTLLIGIYGGIATGFHLNFAIFLPYMIFAGIAVSGFSFRQLVLSLVGFFLPILLLLMFYFWNNGLMETLEVWPLVFTYEKYRYQSLLVWAILGAFPVILGLVGYFYSAVLRGSTINQQKQRQLIQVWLLFSLLEFMLIKRQATYQLLIFIPGLTFLITQFFLNTGKGIVGKLAFLLLLFGLPAAGWWYWQDQAREGSPYFVSQSHSGSFGPGEKIMVLAEDSSPYLENPLGGPFLNFHLTKAYLETEKTLEQKAKIYQNLHTQKPGVVVDPEGIFRQLLQELPALKNLYSETEPGVFRLK</sequence>
<proteinExistence type="predicted"/>
<name>A0ABS3BYP0_9BACT</name>
<feature type="transmembrane region" description="Helical" evidence="1">
    <location>
        <begin position="168"/>
        <end position="192"/>
    </location>
</feature>
<evidence type="ECO:0000313" key="3">
    <source>
        <dbReference type="Proteomes" id="UP000664317"/>
    </source>
</evidence>
<comment type="caution">
    <text evidence="2">The sequence shown here is derived from an EMBL/GenBank/DDBJ whole genome shotgun (WGS) entry which is preliminary data.</text>
</comment>
<dbReference type="Proteomes" id="UP000664317">
    <property type="component" value="Unassembled WGS sequence"/>
</dbReference>
<evidence type="ECO:0008006" key="4">
    <source>
        <dbReference type="Google" id="ProtNLM"/>
    </source>
</evidence>
<evidence type="ECO:0000313" key="2">
    <source>
        <dbReference type="EMBL" id="MBN7809931.1"/>
    </source>
</evidence>
<keyword evidence="3" id="KW-1185">Reference proteome</keyword>
<feature type="transmembrane region" description="Helical" evidence="1">
    <location>
        <begin position="249"/>
        <end position="273"/>
    </location>
</feature>